<reference evidence="1" key="1">
    <citation type="submission" date="2019-08" db="EMBL/GenBank/DDBJ databases">
        <authorList>
            <person name="Kucharzyk K."/>
            <person name="Murdoch R.W."/>
            <person name="Higgins S."/>
            <person name="Loffler F."/>
        </authorList>
    </citation>
    <scope>NUCLEOTIDE SEQUENCE</scope>
</reference>
<comment type="caution">
    <text evidence="1">The sequence shown here is derived from an EMBL/GenBank/DDBJ whole genome shotgun (WGS) entry which is preliminary data.</text>
</comment>
<organism evidence="1">
    <name type="scientific">bioreactor metagenome</name>
    <dbReference type="NCBI Taxonomy" id="1076179"/>
    <lineage>
        <taxon>unclassified sequences</taxon>
        <taxon>metagenomes</taxon>
        <taxon>ecological metagenomes</taxon>
    </lineage>
</organism>
<evidence type="ECO:0000313" key="1">
    <source>
        <dbReference type="EMBL" id="MPN46493.1"/>
    </source>
</evidence>
<protein>
    <submittedName>
        <fullName evidence="1">Uncharacterized protein</fullName>
    </submittedName>
</protein>
<dbReference type="AlphaFoldDB" id="A0A645IGK4"/>
<dbReference type="EMBL" id="VSSQ01107211">
    <property type="protein sequence ID" value="MPN46493.1"/>
    <property type="molecule type" value="Genomic_DNA"/>
</dbReference>
<accession>A0A645IGK4</accession>
<proteinExistence type="predicted"/>
<gene>
    <name evidence="1" type="ORF">SDC9_194079</name>
</gene>
<sequence>MLNLELSIFKESNFKIEKTAIYVAESKQYVFLEEKQIDNNMFDSKYSEFFRRPIFILKSR</sequence>
<name>A0A645IGK4_9ZZZZ</name>